<keyword evidence="5" id="KW-0804">Transcription</keyword>
<feature type="binding site" evidence="5">
    <location>
        <position position="114"/>
    </location>
    <ligand>
        <name>biotin</name>
        <dbReference type="ChEBI" id="CHEBI:57586"/>
    </ligand>
</feature>
<dbReference type="GO" id="GO:0006355">
    <property type="term" value="P:regulation of DNA-templated transcription"/>
    <property type="evidence" value="ECO:0007669"/>
    <property type="project" value="UniProtKB-UniRule"/>
</dbReference>
<dbReference type="GO" id="GO:0004077">
    <property type="term" value="F:biotin--[biotin carboxyl-carrier protein] ligase activity"/>
    <property type="evidence" value="ECO:0007669"/>
    <property type="project" value="UniProtKB-UniRule"/>
</dbReference>
<comment type="similarity">
    <text evidence="5">Belongs to the biotin--protein ligase family.</text>
</comment>
<dbReference type="InterPro" id="IPR045864">
    <property type="entry name" value="aa-tRNA-synth_II/BPL/LPL"/>
</dbReference>
<evidence type="ECO:0000256" key="1">
    <source>
        <dbReference type="ARBA" id="ARBA00022598"/>
    </source>
</evidence>
<dbReference type="SUPFAM" id="SSF55681">
    <property type="entry name" value="Class II aaRS and biotin synthetases"/>
    <property type="match status" value="1"/>
</dbReference>
<organism evidence="7 8">
    <name type="scientific">Butyribacter intestini</name>
    <dbReference type="NCBI Taxonomy" id="1703332"/>
    <lineage>
        <taxon>Bacteria</taxon>
        <taxon>Bacillati</taxon>
        <taxon>Bacillota</taxon>
        <taxon>Clostridia</taxon>
        <taxon>Lachnospirales</taxon>
        <taxon>Lachnospiraceae</taxon>
        <taxon>Butyribacter</taxon>
    </lineage>
</organism>
<evidence type="ECO:0000256" key="4">
    <source>
        <dbReference type="ARBA" id="ARBA00023267"/>
    </source>
</evidence>
<dbReference type="Pfam" id="PF02237">
    <property type="entry name" value="BPL_C"/>
    <property type="match status" value="1"/>
</dbReference>
<dbReference type="Gene3D" id="1.10.10.10">
    <property type="entry name" value="Winged helix-like DNA-binding domain superfamily/Winged helix DNA-binding domain"/>
    <property type="match status" value="1"/>
</dbReference>
<dbReference type="SUPFAM" id="SSF50037">
    <property type="entry name" value="C-terminal domain of transcriptional repressors"/>
    <property type="match status" value="1"/>
</dbReference>
<proteinExistence type="inferred from homology"/>
<dbReference type="PROSITE" id="PS51733">
    <property type="entry name" value="BPL_LPL_CATALYTIC"/>
    <property type="match status" value="1"/>
</dbReference>
<evidence type="ECO:0000313" key="7">
    <source>
        <dbReference type="EMBL" id="KQC84387.1"/>
    </source>
</evidence>
<comment type="function">
    <text evidence="5">Acts both as a biotin--[acetyl-CoA-carboxylase] ligase and a repressor.</text>
</comment>
<keyword evidence="5" id="KW-0678">Repressor</keyword>
<keyword evidence="1 5" id="KW-0436">Ligase</keyword>
<evidence type="ECO:0000259" key="6">
    <source>
        <dbReference type="PROSITE" id="PS51733"/>
    </source>
</evidence>
<dbReference type="GO" id="GO:0003677">
    <property type="term" value="F:DNA binding"/>
    <property type="evidence" value="ECO:0007669"/>
    <property type="project" value="UniProtKB-UniRule"/>
</dbReference>
<dbReference type="InterPro" id="IPR036388">
    <property type="entry name" value="WH-like_DNA-bd_sf"/>
</dbReference>
<dbReference type="InterPro" id="IPR008988">
    <property type="entry name" value="Transcriptional_repressor_C"/>
</dbReference>
<feature type="binding site" evidence="5">
    <location>
        <begin position="90"/>
        <end position="92"/>
    </location>
    <ligand>
        <name>biotin</name>
        <dbReference type="ChEBI" id="CHEBI:57586"/>
    </ligand>
</feature>
<evidence type="ECO:0000313" key="8">
    <source>
        <dbReference type="Proteomes" id="UP000050833"/>
    </source>
</evidence>
<gene>
    <name evidence="5" type="primary">birA</name>
    <name evidence="7" type="ORF">APZ18_13885</name>
</gene>
<dbReference type="GO" id="GO:0016740">
    <property type="term" value="F:transferase activity"/>
    <property type="evidence" value="ECO:0007669"/>
    <property type="project" value="UniProtKB-ARBA"/>
</dbReference>
<dbReference type="Gene3D" id="3.30.930.10">
    <property type="entry name" value="Bira Bifunctional Protein, Domain 2"/>
    <property type="match status" value="1"/>
</dbReference>
<feature type="DNA-binding region" description="H-T-H motif" evidence="5">
    <location>
        <begin position="19"/>
        <end position="38"/>
    </location>
</feature>
<dbReference type="AlphaFoldDB" id="A0AAW3JPN0"/>
<keyword evidence="5" id="KW-0238">DNA-binding</keyword>
<dbReference type="InterPro" id="IPR003142">
    <property type="entry name" value="BPL_C"/>
</dbReference>
<dbReference type="Pfam" id="PF03099">
    <property type="entry name" value="BPL_LplA_LipB"/>
    <property type="match status" value="1"/>
</dbReference>
<keyword evidence="4 5" id="KW-0092">Biotin</keyword>
<dbReference type="EC" id="6.3.4.15" evidence="5"/>
<keyword evidence="2 5" id="KW-0547">Nucleotide-binding</keyword>
<evidence type="ECO:0000256" key="2">
    <source>
        <dbReference type="ARBA" id="ARBA00022741"/>
    </source>
</evidence>
<accession>A0AAW3JPN0</accession>
<dbReference type="CDD" id="cd16442">
    <property type="entry name" value="BPL"/>
    <property type="match status" value="1"/>
</dbReference>
<dbReference type="InterPro" id="IPR004408">
    <property type="entry name" value="Biotin_CoA_COase_ligase"/>
</dbReference>
<dbReference type="GO" id="GO:0009249">
    <property type="term" value="P:protein lipoylation"/>
    <property type="evidence" value="ECO:0007669"/>
    <property type="project" value="UniProtKB-ARBA"/>
</dbReference>
<keyword evidence="3 5" id="KW-0067">ATP-binding</keyword>
<dbReference type="Gene3D" id="2.30.30.100">
    <property type="match status" value="1"/>
</dbReference>
<name>A0AAW3JPN0_9FIRM</name>
<dbReference type="SUPFAM" id="SSF46785">
    <property type="entry name" value="Winged helix' DNA-binding domain"/>
    <property type="match status" value="1"/>
</dbReference>
<dbReference type="RefSeq" id="WP_055946033.1">
    <property type="nucleotide sequence ID" value="NZ_JAQDCV010000003.1"/>
</dbReference>
<protein>
    <recommendedName>
        <fullName evidence="5">Bifunctional ligase/repressor BirA</fullName>
    </recommendedName>
    <alternativeName>
        <fullName evidence="5">Biotin--[acetyl-CoA-carboxylase] ligase</fullName>
        <ecNumber evidence="5">6.3.4.15</ecNumber>
    </alternativeName>
    <alternativeName>
        <fullName evidence="5">Biotin--protein ligase</fullName>
    </alternativeName>
    <alternativeName>
        <fullName evidence="5">Biotin-[acetyl-CoA carboxylase] synthetase</fullName>
    </alternativeName>
</protein>
<comment type="catalytic activity">
    <reaction evidence="5">
        <text>biotin + L-lysyl-[protein] + ATP = N(6)-biotinyl-L-lysyl-[protein] + AMP + diphosphate + H(+)</text>
        <dbReference type="Rhea" id="RHEA:11756"/>
        <dbReference type="Rhea" id="RHEA-COMP:9752"/>
        <dbReference type="Rhea" id="RHEA-COMP:10505"/>
        <dbReference type="ChEBI" id="CHEBI:15378"/>
        <dbReference type="ChEBI" id="CHEBI:29969"/>
        <dbReference type="ChEBI" id="CHEBI:30616"/>
        <dbReference type="ChEBI" id="CHEBI:33019"/>
        <dbReference type="ChEBI" id="CHEBI:57586"/>
        <dbReference type="ChEBI" id="CHEBI:83144"/>
        <dbReference type="ChEBI" id="CHEBI:456215"/>
        <dbReference type="EC" id="6.3.4.15"/>
    </reaction>
</comment>
<dbReference type="PANTHER" id="PTHR12835">
    <property type="entry name" value="BIOTIN PROTEIN LIGASE"/>
    <property type="match status" value="1"/>
</dbReference>
<evidence type="ECO:0000256" key="5">
    <source>
        <dbReference type="HAMAP-Rule" id="MF_00978"/>
    </source>
</evidence>
<reference evidence="7 8" key="1">
    <citation type="submission" date="2015-10" db="EMBL/GenBank/DDBJ databases">
        <title>Butyribacter intestini gen. nov., sp. nov., a butyric acid-producing bacterium of the family Lachnospiraceae isolated from the human faeces.</title>
        <authorList>
            <person name="Zou Y."/>
            <person name="Xue W."/>
            <person name="Luo G."/>
            <person name="Lv M."/>
        </authorList>
    </citation>
    <scope>NUCLEOTIDE SEQUENCE [LARGE SCALE GENOMIC DNA]</scope>
    <source>
        <strain evidence="7 8">TF01-11</strain>
    </source>
</reference>
<comment type="caution">
    <text evidence="5">Lacks conserved residue(s) required for the propagation of feature annotation.</text>
</comment>
<dbReference type="InterPro" id="IPR036390">
    <property type="entry name" value="WH_DNA-bd_sf"/>
</dbReference>
<dbReference type="Proteomes" id="UP000050833">
    <property type="component" value="Unassembled WGS sequence"/>
</dbReference>
<dbReference type="Pfam" id="PF08279">
    <property type="entry name" value="HTH_11"/>
    <property type="match status" value="1"/>
</dbReference>
<comment type="caution">
    <text evidence="7">The sequence shown here is derived from an EMBL/GenBank/DDBJ whole genome shotgun (WGS) entry which is preliminary data.</text>
</comment>
<dbReference type="InterPro" id="IPR013196">
    <property type="entry name" value="HTH_11"/>
</dbReference>
<evidence type="ECO:0000256" key="3">
    <source>
        <dbReference type="ARBA" id="ARBA00022840"/>
    </source>
</evidence>
<sequence length="333" mass="36817">MKSELLRILREAGDECVSGQSLCERFGVSRQAVWKNITQLKEKGFEIESVSNKGYKLKSEPDILNAPAIESYLPKDCICKKAVTYDTIDSTNTKAKQLAEAGEPEGILLVADEQTNGKGRRGRKWCSKKGANIFMTLLIRPKTEPKHLSGITLLAAMSVAGAIKDVCGADTKIKWPNDIVLEKKKICGILTEMSSEMNYVNYAVIGIGINVNDDDIPDELRKNASSIYLETGKMTNRNKLTAKVVEKFDEYYKKFLETNDLSQVVDKYNSMLISMDSEVKVLYGMAETADPKEEETGIARGIDKDGALLVETKDGIKSIVSGEVSVRGLYGYV</sequence>
<dbReference type="EMBL" id="LLKB01000006">
    <property type="protein sequence ID" value="KQC84387.1"/>
    <property type="molecule type" value="Genomic_DNA"/>
</dbReference>
<dbReference type="NCBIfam" id="TIGR00121">
    <property type="entry name" value="birA_ligase"/>
    <property type="match status" value="1"/>
</dbReference>
<dbReference type="InterPro" id="IPR030855">
    <property type="entry name" value="Bifunct_BirA"/>
</dbReference>
<keyword evidence="5" id="KW-0805">Transcription regulation</keyword>
<feature type="binding site" evidence="5">
    <location>
        <position position="185"/>
    </location>
    <ligand>
        <name>biotin</name>
        <dbReference type="ChEBI" id="CHEBI:57586"/>
    </ligand>
</feature>
<feature type="domain" description="BPL/LPL catalytic" evidence="6">
    <location>
        <begin position="70"/>
        <end position="256"/>
    </location>
</feature>
<dbReference type="InterPro" id="IPR004143">
    <property type="entry name" value="BPL_LPL_catalytic"/>
</dbReference>
<keyword evidence="8" id="KW-1185">Reference proteome</keyword>
<dbReference type="HAMAP" id="MF_00978">
    <property type="entry name" value="Bifunct_BirA"/>
    <property type="match status" value="1"/>
</dbReference>
<dbReference type="GO" id="GO:0005737">
    <property type="term" value="C:cytoplasm"/>
    <property type="evidence" value="ECO:0007669"/>
    <property type="project" value="TreeGrafter"/>
</dbReference>
<dbReference type="GO" id="GO:0005524">
    <property type="term" value="F:ATP binding"/>
    <property type="evidence" value="ECO:0007669"/>
    <property type="project" value="UniProtKB-UniRule"/>
</dbReference>
<dbReference type="PANTHER" id="PTHR12835:SF5">
    <property type="entry name" value="BIOTIN--PROTEIN LIGASE"/>
    <property type="match status" value="1"/>
</dbReference>